<dbReference type="EMBL" id="RHJS01000002">
    <property type="protein sequence ID" value="RRK33060.1"/>
    <property type="molecule type" value="Genomic_DNA"/>
</dbReference>
<dbReference type="InterPro" id="IPR046140">
    <property type="entry name" value="DUF6142"/>
</dbReference>
<gene>
    <name evidence="4" type="ORF">EBB54_18235</name>
    <name evidence="3" type="ORF">FMM80_17885</name>
</gene>
<dbReference type="OrthoDB" id="1957873at2"/>
<proteinExistence type="predicted"/>
<dbReference type="RefSeq" id="WP_004078227.1">
    <property type="nucleotide sequence ID" value="NZ_RHJS01000002.1"/>
</dbReference>
<dbReference type="HOGENOM" id="CLU_158486_0_0_9"/>
<feature type="transmembrane region" description="Helical" evidence="2">
    <location>
        <begin position="40"/>
        <end position="58"/>
    </location>
</feature>
<evidence type="ECO:0000313" key="6">
    <source>
        <dbReference type="Proteomes" id="UP000474104"/>
    </source>
</evidence>
<protein>
    <submittedName>
        <fullName evidence="4">Uncharacterized protein</fullName>
    </submittedName>
</protein>
<dbReference type="Proteomes" id="UP000274920">
    <property type="component" value="Unassembled WGS sequence"/>
</dbReference>
<dbReference type="EMBL" id="VIRB01000107">
    <property type="protein sequence ID" value="NDO70412.1"/>
    <property type="molecule type" value="Genomic_DNA"/>
</dbReference>
<feature type="transmembrane region" description="Helical" evidence="2">
    <location>
        <begin position="99"/>
        <end position="122"/>
    </location>
</feature>
<feature type="region of interest" description="Disordered" evidence="1">
    <location>
        <begin position="1"/>
        <end position="27"/>
    </location>
</feature>
<sequence length="124" mass="13926">MARSRKYTKERTRDKGKKKRGTRKYGQAPMKYSHMGAHSCWYASGSFLLLLSAVWFAYSKHGQAAGFIGGFGILAMIFSAMGIRTGIKGMREREKRYIFCRLGIAANILILLGLIIIFIGGIRK</sequence>
<reference evidence="4" key="1">
    <citation type="submission" date="2018-10" db="EMBL/GenBank/DDBJ databases">
        <title>Schaedlerella arabinophila gen. nov. sp. nov., isolated from the mouse intestinal tract and comparative analysis with the genome of the closely related altered Schaedler flora strain ASF502.</title>
        <authorList>
            <person name="Miyake S."/>
            <person name="Soh M."/>
            <person name="Seedorf H."/>
        </authorList>
    </citation>
    <scope>NUCLEOTIDE SEQUENCE [LARGE SCALE GENOMIC DNA]</scope>
    <source>
        <strain evidence="4">DSM 106076</strain>
    </source>
</reference>
<keyword evidence="2" id="KW-0812">Transmembrane</keyword>
<evidence type="ECO:0000256" key="2">
    <source>
        <dbReference type="SAM" id="Phobius"/>
    </source>
</evidence>
<accession>N2AFE0</accession>
<keyword evidence="2" id="KW-0472">Membrane</keyword>
<comment type="caution">
    <text evidence="4">The sequence shown here is derived from an EMBL/GenBank/DDBJ whole genome shotgun (WGS) entry which is preliminary data.</text>
</comment>
<evidence type="ECO:0000313" key="3">
    <source>
        <dbReference type="EMBL" id="NDO70412.1"/>
    </source>
</evidence>
<feature type="compositionally biased region" description="Basic residues" evidence="1">
    <location>
        <begin position="14"/>
        <end position="23"/>
    </location>
</feature>
<organism evidence="4 5">
    <name type="scientific">Schaedlerella arabinosiphila</name>
    <dbReference type="NCBI Taxonomy" id="2044587"/>
    <lineage>
        <taxon>Bacteria</taxon>
        <taxon>Bacillati</taxon>
        <taxon>Bacillota</taxon>
        <taxon>Clostridia</taxon>
        <taxon>Lachnospirales</taxon>
        <taxon>Lachnospiraceae</taxon>
        <taxon>Schaedlerella</taxon>
    </lineage>
</organism>
<keyword evidence="5" id="KW-1185">Reference proteome</keyword>
<evidence type="ECO:0000313" key="5">
    <source>
        <dbReference type="Proteomes" id="UP000274920"/>
    </source>
</evidence>
<dbReference type="AlphaFoldDB" id="N2AFE0"/>
<evidence type="ECO:0000313" key="4">
    <source>
        <dbReference type="EMBL" id="RRK33060.1"/>
    </source>
</evidence>
<accession>A0A3R8L1K7</accession>
<name>N2AFE0_9FIRM</name>
<reference evidence="3 6" key="2">
    <citation type="submission" date="2019-07" db="EMBL/GenBank/DDBJ databases">
        <title>Draft genome sequences of 15 bacterial species constituting the stable defined intestinal microbiota of the GM15 gnotobiotic mouse model.</title>
        <authorList>
            <person name="Elie C."/>
            <person name="Mathieu A."/>
            <person name="Saliou A."/>
            <person name="Darnaud M."/>
            <person name="Leulier F."/>
            <person name="Tamellini A."/>
        </authorList>
    </citation>
    <scope>NUCLEOTIDE SEQUENCE [LARGE SCALE GENOMIC DNA]</scope>
    <source>
        <strain evidence="6">ASF 502</strain>
        <strain evidence="3">MD300</strain>
    </source>
</reference>
<dbReference type="Pfam" id="PF19639">
    <property type="entry name" value="DUF6142"/>
    <property type="match status" value="1"/>
</dbReference>
<dbReference type="STRING" id="2044587.C824_01977"/>
<dbReference type="eggNOG" id="ENOG5033MYZ">
    <property type="taxonomic scope" value="Bacteria"/>
</dbReference>
<dbReference type="Proteomes" id="UP000474104">
    <property type="component" value="Unassembled WGS sequence"/>
</dbReference>
<feature type="transmembrane region" description="Helical" evidence="2">
    <location>
        <begin position="64"/>
        <end position="87"/>
    </location>
</feature>
<keyword evidence="2" id="KW-1133">Transmembrane helix</keyword>
<evidence type="ECO:0000256" key="1">
    <source>
        <dbReference type="SAM" id="MobiDB-lite"/>
    </source>
</evidence>